<evidence type="ECO:0000256" key="4">
    <source>
        <dbReference type="ARBA" id="ARBA00023136"/>
    </source>
</evidence>
<dbReference type="Gene3D" id="1.20.1740.10">
    <property type="entry name" value="Amino acid/polyamine transporter I"/>
    <property type="match status" value="1"/>
</dbReference>
<feature type="transmembrane region" description="Helical" evidence="5">
    <location>
        <begin position="50"/>
        <end position="72"/>
    </location>
</feature>
<evidence type="ECO:0000256" key="5">
    <source>
        <dbReference type="SAM" id="Phobius"/>
    </source>
</evidence>
<dbReference type="STRING" id="1423748.FC37_GL000255"/>
<reference evidence="6 7" key="1">
    <citation type="journal article" date="2015" name="Genome Announc.">
        <title>Expanding the biotechnology potential of lactobacilli through comparative genomics of 213 strains and associated genera.</title>
        <authorList>
            <person name="Sun Z."/>
            <person name="Harris H.M."/>
            <person name="McCann A."/>
            <person name="Guo C."/>
            <person name="Argimon S."/>
            <person name="Zhang W."/>
            <person name="Yang X."/>
            <person name="Jeffery I.B."/>
            <person name="Cooney J.C."/>
            <person name="Kagawa T.F."/>
            <person name="Liu W."/>
            <person name="Song Y."/>
            <person name="Salvetti E."/>
            <person name="Wrobel A."/>
            <person name="Rasinkangas P."/>
            <person name="Parkhill J."/>
            <person name="Rea M.C."/>
            <person name="O'Sullivan O."/>
            <person name="Ritari J."/>
            <person name="Douillard F.P."/>
            <person name="Paul Ross R."/>
            <person name="Yang R."/>
            <person name="Briner A.E."/>
            <person name="Felis G.E."/>
            <person name="de Vos W.M."/>
            <person name="Barrangou R."/>
            <person name="Klaenhammer T.R."/>
            <person name="Caufield P.W."/>
            <person name="Cui Y."/>
            <person name="Zhang H."/>
            <person name="O'Toole P.W."/>
        </authorList>
    </citation>
    <scope>NUCLEOTIDE SEQUENCE [LARGE SCALE GENOMIC DNA]</scope>
    <source>
        <strain evidence="6 7">DSM 10532</strain>
    </source>
</reference>
<dbReference type="PANTHER" id="PTHR11785:SF512">
    <property type="entry name" value="SOBREMESA, ISOFORM B"/>
    <property type="match status" value="1"/>
</dbReference>
<dbReference type="InterPro" id="IPR002293">
    <property type="entry name" value="AA/rel_permease1"/>
</dbReference>
<dbReference type="Pfam" id="PF13520">
    <property type="entry name" value="AA_permease_2"/>
    <property type="match status" value="1"/>
</dbReference>
<gene>
    <name evidence="6" type="ORF">FC37_GL000255</name>
</gene>
<protein>
    <recommendedName>
        <fullName evidence="8">Amino acid permease</fullName>
    </recommendedName>
</protein>
<dbReference type="PATRIC" id="fig|1423748.3.peg.273"/>
<dbReference type="GO" id="GO:0016020">
    <property type="term" value="C:membrane"/>
    <property type="evidence" value="ECO:0007669"/>
    <property type="project" value="UniProtKB-SubCell"/>
</dbReference>
<evidence type="ECO:0008006" key="8">
    <source>
        <dbReference type="Google" id="ProtNLM"/>
    </source>
</evidence>
<dbReference type="AlphaFoldDB" id="A0A0R1NJT8"/>
<keyword evidence="4 5" id="KW-0472">Membrane</keyword>
<comment type="caution">
    <text evidence="6">The sequence shown here is derived from an EMBL/GenBank/DDBJ whole genome shotgun (WGS) entry which is preliminary data.</text>
</comment>
<evidence type="ECO:0000256" key="1">
    <source>
        <dbReference type="ARBA" id="ARBA00004141"/>
    </source>
</evidence>
<dbReference type="InterPro" id="IPR050598">
    <property type="entry name" value="AminoAcid_Transporter"/>
</dbReference>
<dbReference type="PANTHER" id="PTHR11785">
    <property type="entry name" value="AMINO ACID TRANSPORTER"/>
    <property type="match status" value="1"/>
</dbReference>
<dbReference type="Proteomes" id="UP000051311">
    <property type="component" value="Unassembled WGS sequence"/>
</dbReference>
<dbReference type="EMBL" id="AZEL01000070">
    <property type="protein sequence ID" value="KRL20220.1"/>
    <property type="molecule type" value="Genomic_DNA"/>
</dbReference>
<evidence type="ECO:0000256" key="3">
    <source>
        <dbReference type="ARBA" id="ARBA00022989"/>
    </source>
</evidence>
<name>A0A0R1NJT8_9LACO</name>
<evidence type="ECO:0000256" key="2">
    <source>
        <dbReference type="ARBA" id="ARBA00022692"/>
    </source>
</evidence>
<organism evidence="6 7">
    <name type="scientific">Lactobacillus gallinarum DSM 10532 = JCM 2011</name>
    <dbReference type="NCBI Taxonomy" id="1423748"/>
    <lineage>
        <taxon>Bacteria</taxon>
        <taxon>Bacillati</taxon>
        <taxon>Bacillota</taxon>
        <taxon>Bacilli</taxon>
        <taxon>Lactobacillales</taxon>
        <taxon>Lactobacillaceae</taxon>
        <taxon>Lactobacillus</taxon>
    </lineage>
</organism>
<proteinExistence type="predicted"/>
<keyword evidence="2 5" id="KW-0812">Transmembrane</keyword>
<comment type="subcellular location">
    <subcellularLocation>
        <location evidence="1">Membrane</location>
        <topology evidence="1">Multi-pass membrane protein</topology>
    </subcellularLocation>
</comment>
<evidence type="ECO:0000313" key="6">
    <source>
        <dbReference type="EMBL" id="KRL20220.1"/>
    </source>
</evidence>
<evidence type="ECO:0000313" key="7">
    <source>
        <dbReference type="Proteomes" id="UP000051311"/>
    </source>
</evidence>
<keyword evidence="3 5" id="KW-1133">Transmembrane helix</keyword>
<accession>A0A0R1NJT8</accession>
<dbReference type="GO" id="GO:0015179">
    <property type="term" value="F:L-amino acid transmembrane transporter activity"/>
    <property type="evidence" value="ECO:0007669"/>
    <property type="project" value="TreeGrafter"/>
</dbReference>
<sequence>MAIIAWIFGGLITLTGGLTIVEIGAQMPYTGGLYVYIENLYGRICGFMAGWMQIIVYGPAIIASVAGFMSILMKNARKSPYFNAGMDRAKLT</sequence>